<protein>
    <submittedName>
        <fullName evidence="5">S-adenosyl-L-methionine-dependent methyltransferase</fullName>
    </submittedName>
</protein>
<accession>A0A6A7AR74</accession>
<dbReference type="Proteomes" id="UP000799423">
    <property type="component" value="Unassembled WGS sequence"/>
</dbReference>
<dbReference type="SUPFAM" id="SSF53335">
    <property type="entry name" value="S-adenosyl-L-methionine-dependent methyltransferases"/>
    <property type="match status" value="1"/>
</dbReference>
<dbReference type="InterPro" id="IPR029063">
    <property type="entry name" value="SAM-dependent_MTases_sf"/>
</dbReference>
<dbReference type="Gene3D" id="1.10.10.10">
    <property type="entry name" value="Winged helix-like DNA-binding domain superfamily/Winged helix DNA-binding domain"/>
    <property type="match status" value="1"/>
</dbReference>
<feature type="domain" description="O-methyltransferase C-terminal" evidence="4">
    <location>
        <begin position="204"/>
        <end position="397"/>
    </location>
</feature>
<dbReference type="SUPFAM" id="SSF46785">
    <property type="entry name" value="Winged helix' DNA-binding domain"/>
    <property type="match status" value="1"/>
</dbReference>
<gene>
    <name evidence="5" type="ORF">T440DRAFT_258343</name>
</gene>
<dbReference type="GO" id="GO:0008171">
    <property type="term" value="F:O-methyltransferase activity"/>
    <property type="evidence" value="ECO:0007669"/>
    <property type="project" value="InterPro"/>
</dbReference>
<evidence type="ECO:0000256" key="1">
    <source>
        <dbReference type="ARBA" id="ARBA00022603"/>
    </source>
</evidence>
<name>A0A6A7AR74_9PLEO</name>
<dbReference type="OrthoDB" id="1606438at2759"/>
<evidence type="ECO:0000259" key="4">
    <source>
        <dbReference type="Pfam" id="PF00891"/>
    </source>
</evidence>
<dbReference type="InterPro" id="IPR036388">
    <property type="entry name" value="WH-like_DNA-bd_sf"/>
</dbReference>
<dbReference type="PANTHER" id="PTHR43712:SF12">
    <property type="entry name" value="STERIGMATOCYSTIN 8-O-METHYLTRANSFERASE"/>
    <property type="match status" value="1"/>
</dbReference>
<evidence type="ECO:0000256" key="2">
    <source>
        <dbReference type="ARBA" id="ARBA00022679"/>
    </source>
</evidence>
<evidence type="ECO:0000256" key="3">
    <source>
        <dbReference type="ARBA" id="ARBA00022691"/>
    </source>
</evidence>
<dbReference type="InterPro" id="IPR016461">
    <property type="entry name" value="COMT-like"/>
</dbReference>
<evidence type="ECO:0000313" key="5">
    <source>
        <dbReference type="EMBL" id="KAF2845810.1"/>
    </source>
</evidence>
<evidence type="ECO:0000313" key="6">
    <source>
        <dbReference type="Proteomes" id="UP000799423"/>
    </source>
</evidence>
<keyword evidence="1 5" id="KW-0489">Methyltransferase</keyword>
<dbReference type="InterPro" id="IPR001077">
    <property type="entry name" value="COMT_C"/>
</dbReference>
<dbReference type="GO" id="GO:0032259">
    <property type="term" value="P:methylation"/>
    <property type="evidence" value="ECO:0007669"/>
    <property type="project" value="UniProtKB-KW"/>
</dbReference>
<reference evidence="5" key="1">
    <citation type="submission" date="2020-01" db="EMBL/GenBank/DDBJ databases">
        <authorList>
            <consortium name="DOE Joint Genome Institute"/>
            <person name="Haridas S."/>
            <person name="Albert R."/>
            <person name="Binder M."/>
            <person name="Bloem J."/>
            <person name="Labutti K."/>
            <person name="Salamov A."/>
            <person name="Andreopoulos B."/>
            <person name="Baker S.E."/>
            <person name="Barry K."/>
            <person name="Bills G."/>
            <person name="Bluhm B.H."/>
            <person name="Cannon C."/>
            <person name="Castanera R."/>
            <person name="Culley D.E."/>
            <person name="Daum C."/>
            <person name="Ezra D."/>
            <person name="Gonzalez J.B."/>
            <person name="Henrissat B."/>
            <person name="Kuo A."/>
            <person name="Liang C."/>
            <person name="Lipzen A."/>
            <person name="Lutzoni F."/>
            <person name="Magnuson J."/>
            <person name="Mondo S."/>
            <person name="Nolan M."/>
            <person name="Ohm R."/>
            <person name="Pangilinan J."/>
            <person name="Park H.-J."/>
            <person name="Ramirez L."/>
            <person name="Alfaro M."/>
            <person name="Sun H."/>
            <person name="Tritt A."/>
            <person name="Yoshinaga Y."/>
            <person name="Zwiers L.-H."/>
            <person name="Turgeon B.G."/>
            <person name="Goodwin S.B."/>
            <person name="Spatafora J.W."/>
            <person name="Crous P.W."/>
            <person name="Grigoriev I.V."/>
        </authorList>
    </citation>
    <scope>NUCLEOTIDE SEQUENCE</scope>
    <source>
        <strain evidence="5">IPT5</strain>
    </source>
</reference>
<dbReference type="Pfam" id="PF00891">
    <property type="entry name" value="Methyltransf_2"/>
    <property type="match status" value="1"/>
</dbReference>
<organism evidence="5 6">
    <name type="scientific">Plenodomus tracheiphilus IPT5</name>
    <dbReference type="NCBI Taxonomy" id="1408161"/>
    <lineage>
        <taxon>Eukaryota</taxon>
        <taxon>Fungi</taxon>
        <taxon>Dikarya</taxon>
        <taxon>Ascomycota</taxon>
        <taxon>Pezizomycotina</taxon>
        <taxon>Dothideomycetes</taxon>
        <taxon>Pleosporomycetidae</taxon>
        <taxon>Pleosporales</taxon>
        <taxon>Pleosporineae</taxon>
        <taxon>Leptosphaeriaceae</taxon>
        <taxon>Plenodomus</taxon>
    </lineage>
</organism>
<sequence length="424" mass="47710">MASALMELSEIERLAEDVASKTQEYIAVLRKHGCALPSHDPLASRNEIIPLVGIDLQTSIMELTTELQSLVQGPRLHVHNQVLAHVNLVNLHAIYKFKLPSLVPISGSISYHNLSQKAGAGEDVIRRIMRYAITKHIFCEIDGNNLAHSATSKMLAESPMMMEWIGMVCEEMWPAATQAIPALMKWPDSQEPQHSGYALAHNLDTHLFDMLADQPKRAARFANAMVYFNSNEDLAPHHLCDAFDWTDVEQFVDIGGSAGSTAVALAARLPGLRIVIQDHQVLEEKARRSIPPELEDRITFMAHNFFEDQPVHHADAYHFRWIFHDWPDKYCSMLLRALIPALKTGARILISDFVVPESGTTSWYREGLVRGFDLAMMELFNAKEREKKDWDKLFGEADARFQFTGVRTVAGANLAFITAVWQGI</sequence>
<keyword evidence="2" id="KW-0808">Transferase</keyword>
<dbReference type="Gene3D" id="3.40.50.150">
    <property type="entry name" value="Vaccinia Virus protein VP39"/>
    <property type="match status" value="1"/>
</dbReference>
<dbReference type="PANTHER" id="PTHR43712">
    <property type="entry name" value="PUTATIVE (AFU_ORTHOLOGUE AFUA_4G14580)-RELATED"/>
    <property type="match status" value="1"/>
</dbReference>
<proteinExistence type="predicted"/>
<keyword evidence="6" id="KW-1185">Reference proteome</keyword>
<dbReference type="EMBL" id="MU006342">
    <property type="protein sequence ID" value="KAF2845810.1"/>
    <property type="molecule type" value="Genomic_DNA"/>
</dbReference>
<keyword evidence="3" id="KW-0949">S-adenosyl-L-methionine</keyword>
<dbReference type="PROSITE" id="PS51683">
    <property type="entry name" value="SAM_OMT_II"/>
    <property type="match status" value="1"/>
</dbReference>
<dbReference type="InterPro" id="IPR036390">
    <property type="entry name" value="WH_DNA-bd_sf"/>
</dbReference>
<dbReference type="AlphaFoldDB" id="A0A6A7AR74"/>